<organism evidence="2 3">
    <name type="scientific">Trichonephila inaurata madagascariensis</name>
    <dbReference type="NCBI Taxonomy" id="2747483"/>
    <lineage>
        <taxon>Eukaryota</taxon>
        <taxon>Metazoa</taxon>
        <taxon>Ecdysozoa</taxon>
        <taxon>Arthropoda</taxon>
        <taxon>Chelicerata</taxon>
        <taxon>Arachnida</taxon>
        <taxon>Araneae</taxon>
        <taxon>Araneomorphae</taxon>
        <taxon>Entelegynae</taxon>
        <taxon>Araneoidea</taxon>
        <taxon>Nephilidae</taxon>
        <taxon>Trichonephila</taxon>
        <taxon>Trichonephila inaurata</taxon>
    </lineage>
</organism>
<gene>
    <name evidence="2" type="ORF">TNIN_91581</name>
</gene>
<proteinExistence type="predicted"/>
<evidence type="ECO:0000256" key="1">
    <source>
        <dbReference type="SAM" id="MobiDB-lite"/>
    </source>
</evidence>
<protein>
    <submittedName>
        <fullName evidence="2">Uncharacterized protein</fullName>
    </submittedName>
</protein>
<dbReference type="EMBL" id="BMAV01012430">
    <property type="protein sequence ID" value="GFY59112.1"/>
    <property type="molecule type" value="Genomic_DNA"/>
</dbReference>
<reference evidence="2" key="1">
    <citation type="submission" date="2020-08" db="EMBL/GenBank/DDBJ databases">
        <title>Multicomponent nature underlies the extraordinary mechanical properties of spider dragline silk.</title>
        <authorList>
            <person name="Kono N."/>
            <person name="Nakamura H."/>
            <person name="Mori M."/>
            <person name="Yoshida Y."/>
            <person name="Ohtoshi R."/>
            <person name="Malay A.D."/>
            <person name="Moran D.A.P."/>
            <person name="Tomita M."/>
            <person name="Numata K."/>
            <person name="Arakawa K."/>
        </authorList>
    </citation>
    <scope>NUCLEOTIDE SEQUENCE</scope>
</reference>
<dbReference type="AlphaFoldDB" id="A0A8X6XUP4"/>
<feature type="compositionally biased region" description="Polar residues" evidence="1">
    <location>
        <begin position="1"/>
        <end position="11"/>
    </location>
</feature>
<keyword evidence="3" id="KW-1185">Reference proteome</keyword>
<name>A0A8X6XUP4_9ARAC</name>
<feature type="compositionally biased region" description="Basic and acidic residues" evidence="1">
    <location>
        <begin position="50"/>
        <end position="68"/>
    </location>
</feature>
<feature type="region of interest" description="Disordered" evidence="1">
    <location>
        <begin position="1"/>
        <end position="29"/>
    </location>
</feature>
<comment type="caution">
    <text evidence="2">The sequence shown here is derived from an EMBL/GenBank/DDBJ whole genome shotgun (WGS) entry which is preliminary data.</text>
</comment>
<feature type="region of interest" description="Disordered" evidence="1">
    <location>
        <begin position="46"/>
        <end position="118"/>
    </location>
</feature>
<evidence type="ECO:0000313" key="3">
    <source>
        <dbReference type="Proteomes" id="UP000886998"/>
    </source>
</evidence>
<sequence length="118" mass="13193">MCEASNFTFQHGNDAKSTPEDASLSRNQLKIPPRFLNMNVIEKSVQKQPIESKGHLEDESLPQRDNDFAQHSPIGDKGAGKAAISVQQVASHRSFTSGRSRKSTEGQLWKRLFPQPNF</sequence>
<evidence type="ECO:0000313" key="2">
    <source>
        <dbReference type="EMBL" id="GFY59112.1"/>
    </source>
</evidence>
<dbReference type="Proteomes" id="UP000886998">
    <property type="component" value="Unassembled WGS sequence"/>
</dbReference>
<feature type="compositionally biased region" description="Polar residues" evidence="1">
    <location>
        <begin position="85"/>
        <end position="98"/>
    </location>
</feature>
<accession>A0A8X6XUP4</accession>